<protein>
    <submittedName>
        <fullName evidence="1">Uncharacterized protein</fullName>
    </submittedName>
</protein>
<dbReference type="EMBL" id="JAMKPW020000041">
    <property type="protein sequence ID" value="KAK8196514.1"/>
    <property type="molecule type" value="Genomic_DNA"/>
</dbReference>
<comment type="caution">
    <text evidence="1">The sequence shown here is derived from an EMBL/GenBank/DDBJ whole genome shotgun (WGS) entry which is preliminary data.</text>
</comment>
<evidence type="ECO:0000313" key="1">
    <source>
        <dbReference type="EMBL" id="KAK8196514.1"/>
    </source>
</evidence>
<gene>
    <name evidence="1" type="ORF">M8818_006679</name>
</gene>
<dbReference type="Proteomes" id="UP001320706">
    <property type="component" value="Unassembled WGS sequence"/>
</dbReference>
<reference evidence="1" key="1">
    <citation type="submission" date="2024-02" db="EMBL/GenBank/DDBJ databases">
        <title>Metagenome Assembled Genome of Zalaria obscura JY119.</title>
        <authorList>
            <person name="Vighnesh L."/>
            <person name="Jagadeeshwari U."/>
            <person name="Venkata Ramana C."/>
            <person name="Sasikala C."/>
        </authorList>
    </citation>
    <scope>NUCLEOTIDE SEQUENCE</scope>
    <source>
        <strain evidence="1">JY119</strain>
    </source>
</reference>
<evidence type="ECO:0000313" key="2">
    <source>
        <dbReference type="Proteomes" id="UP001320706"/>
    </source>
</evidence>
<organism evidence="1 2">
    <name type="scientific">Zalaria obscura</name>
    <dbReference type="NCBI Taxonomy" id="2024903"/>
    <lineage>
        <taxon>Eukaryota</taxon>
        <taxon>Fungi</taxon>
        <taxon>Dikarya</taxon>
        <taxon>Ascomycota</taxon>
        <taxon>Pezizomycotina</taxon>
        <taxon>Dothideomycetes</taxon>
        <taxon>Dothideomycetidae</taxon>
        <taxon>Dothideales</taxon>
        <taxon>Zalariaceae</taxon>
        <taxon>Zalaria</taxon>
    </lineage>
</organism>
<sequence length="395" mass="44230">MANEFTIAVGEEKLRTLKQKLDLAVYPDELDEAGWDYGAPLADVKRLAGYWKDGFDWKKQEAKLNELPNYVARIKVDGFDELGIHYLHQKSDSPNAIPLLFCHGWPGSYLEVTKLLSALTQESAGIAFHVVAPSLPNFAWSSGVKKKGFGLAQYAETCNKLMQHLGYAQYVTQGGDWGFYITRMMGHLYPSNVKASHINMVRASPPTFTSHPVLAAQHALTPYTAAERQGLERSKWFQDQGSGYRVLQSTKPQTIGYALQDSPVALLAWLLEKLHDWTDAYPWSDDEICTWVSLYWFSAAGPAASVRIYYEATHGNPAMGRDRTQAWIGAVKLGLAYAPMELSVVPRTWGRTLGEVVFESEKVSGGHFLAWERPDEVVKDLRAMFGDKGPCYRIV</sequence>
<proteinExistence type="predicted"/>
<accession>A0ACC3S5E1</accession>
<keyword evidence="2" id="KW-1185">Reference proteome</keyword>
<name>A0ACC3S5E1_9PEZI</name>